<dbReference type="Proteomes" id="UP000092154">
    <property type="component" value="Unassembled WGS sequence"/>
</dbReference>
<organism evidence="1 2">
    <name type="scientific">Rhizopogon vinicolor AM-OR11-026</name>
    <dbReference type="NCBI Taxonomy" id="1314800"/>
    <lineage>
        <taxon>Eukaryota</taxon>
        <taxon>Fungi</taxon>
        <taxon>Dikarya</taxon>
        <taxon>Basidiomycota</taxon>
        <taxon>Agaricomycotina</taxon>
        <taxon>Agaricomycetes</taxon>
        <taxon>Agaricomycetidae</taxon>
        <taxon>Boletales</taxon>
        <taxon>Suillineae</taxon>
        <taxon>Rhizopogonaceae</taxon>
        <taxon>Rhizopogon</taxon>
    </lineage>
</organism>
<dbReference type="InterPro" id="IPR008949">
    <property type="entry name" value="Isoprenoid_synthase_dom_sf"/>
</dbReference>
<evidence type="ECO:0000313" key="2">
    <source>
        <dbReference type="Proteomes" id="UP000092154"/>
    </source>
</evidence>
<dbReference type="AlphaFoldDB" id="A0A1B7NEQ8"/>
<dbReference type="SUPFAM" id="SSF48576">
    <property type="entry name" value="Terpenoid synthases"/>
    <property type="match status" value="1"/>
</dbReference>
<gene>
    <name evidence="1" type="ORF">K503DRAFT_789551</name>
</gene>
<dbReference type="Gene3D" id="1.10.600.10">
    <property type="entry name" value="Farnesyl Diphosphate Synthase"/>
    <property type="match status" value="2"/>
</dbReference>
<dbReference type="OrthoDB" id="2861623at2759"/>
<dbReference type="EMBL" id="KV448139">
    <property type="protein sequence ID" value="OAX43345.1"/>
    <property type="molecule type" value="Genomic_DNA"/>
</dbReference>
<sequence>MSPDATCLTTCSDSEPTEFILPDLLSDCHYPLRLNADCDPVSRASEHWLLNSARLAEPEVSAFMALLADASHLRVCCDFMNWLFTMDDWTDEFDVNSTWGMRQCCISALRDPINFETDKVGGKMCKSLVSGGPGCTERFIYTMDLFFIAVAKQADDRTNGNIPDLQSYITMRRDTSACRPYIFSYNMEQSRRDTHNMIAVVMHEQVSDLQTAAADVVGWMCKGAIQRFEDNRVVLPSWGEELDRQVAIYVEGLQNWIVSSLHWPFDSTRYFGKDGLAVKRN</sequence>
<reference evidence="1 2" key="1">
    <citation type="submission" date="2016-06" db="EMBL/GenBank/DDBJ databases">
        <title>Comparative genomics of the ectomycorrhizal sister species Rhizopogon vinicolor and Rhizopogon vesiculosus (Basidiomycota: Boletales) reveals a divergence of the mating type B locus.</title>
        <authorList>
            <consortium name="DOE Joint Genome Institute"/>
            <person name="Mujic A.B."/>
            <person name="Kuo A."/>
            <person name="Tritt A."/>
            <person name="Lipzen A."/>
            <person name="Chen C."/>
            <person name="Johnson J."/>
            <person name="Sharma A."/>
            <person name="Barry K."/>
            <person name="Grigoriev I.V."/>
            <person name="Spatafora J.W."/>
        </authorList>
    </citation>
    <scope>NUCLEOTIDE SEQUENCE [LARGE SCALE GENOMIC DNA]</scope>
    <source>
        <strain evidence="1 2">AM-OR11-026</strain>
    </source>
</reference>
<keyword evidence="2" id="KW-1185">Reference proteome</keyword>
<dbReference type="InParanoid" id="A0A1B7NEQ8"/>
<dbReference type="Pfam" id="PF19086">
    <property type="entry name" value="Terpene_syn_C_2"/>
    <property type="match status" value="2"/>
</dbReference>
<protein>
    <submittedName>
        <fullName evidence="1">Terpenoid synthase</fullName>
    </submittedName>
</protein>
<proteinExistence type="predicted"/>
<name>A0A1B7NEQ8_9AGAM</name>
<accession>A0A1B7NEQ8</accession>
<evidence type="ECO:0000313" key="1">
    <source>
        <dbReference type="EMBL" id="OAX43345.1"/>
    </source>
</evidence>